<sequence length="577" mass="65461">MATRNSQFRAISWASQFLSHKRPSWKCASCKNGRPTSILRRSFATAPKDGPKKSYYVTTPIFYVNAAPHVGHLYTMVLADILKRWRVLLGEDDAQLLTGTDEHGMKVQQAAQLAGMDTQAFCDRNYKTFEALAKAANLDNNHFIRTTDPAHKEAVRYFWEMLEHRGYIYTAKHEAGIQLAMKRSILNRRCITLWIRQLARRGCLIFQVSTVTGKEVEWSSETNYHFRLSAFQDRLLELYDTGFIIPGKYMNDLVKSVSSGLQDLSVSRPAERLSWGVPVPGDQTQTIYVWLDALVNYLTKAGYPFPPGQEGRLGWPADVHVVGKDIIRFHCVYWPAFLMALDLPLPRRVLVHGHWTINHEKMSKSTGNVVNPFFAIDRFGVDPMRFYLARAGSIVEDANYDNAYIIACYKKMLQWGIGNLASRTIGCAKGNLRSFIVNAASNQLPPGTASDQNYETFLENMPSEVAEHMKVLNTHAAVKAIMVIIEQANKYFHEREPWKQGPESPRVIYNVTESLRIAAILLQPFMPSKAQELLEMLKVDTSNPERRRFSAAAFGSDPDYGEGVEKKVLFPPLIIEE</sequence>
<evidence type="ECO:0000256" key="7">
    <source>
        <dbReference type="ARBA" id="ARBA00023146"/>
    </source>
</evidence>
<reference evidence="12" key="1">
    <citation type="submission" date="2017-02" db="EMBL/GenBank/DDBJ databases">
        <authorList>
            <person name="Tafer H."/>
            <person name="Lopandic K."/>
        </authorList>
    </citation>
    <scope>NUCLEOTIDE SEQUENCE [LARGE SCALE GENOMIC DNA]</scope>
    <source>
        <strain evidence="12">CBS 366.77</strain>
    </source>
</reference>
<dbReference type="InterPro" id="IPR013155">
    <property type="entry name" value="M/V/L/I-tRNA-synth_anticd-bd"/>
</dbReference>
<dbReference type="SUPFAM" id="SSF52374">
    <property type="entry name" value="Nucleotidylyl transferase"/>
    <property type="match status" value="1"/>
</dbReference>
<dbReference type="OrthoDB" id="24670at2759"/>
<dbReference type="EMBL" id="MVGC01000505">
    <property type="protein sequence ID" value="RJE18708.1"/>
    <property type="molecule type" value="Genomic_DNA"/>
</dbReference>
<keyword evidence="12" id="KW-1185">Reference proteome</keyword>
<dbReference type="GO" id="GO:0006431">
    <property type="term" value="P:methionyl-tRNA aminoacylation"/>
    <property type="evidence" value="ECO:0007669"/>
    <property type="project" value="InterPro"/>
</dbReference>
<dbReference type="Pfam" id="PF08264">
    <property type="entry name" value="Anticodon_1"/>
    <property type="match status" value="1"/>
</dbReference>
<dbReference type="InterPro" id="IPR015413">
    <property type="entry name" value="Methionyl/Leucyl_tRNA_Synth"/>
</dbReference>
<dbReference type="PANTHER" id="PTHR43326">
    <property type="entry name" value="METHIONYL-TRNA SYNTHETASE"/>
    <property type="match status" value="1"/>
</dbReference>
<protein>
    <recommendedName>
        <fullName evidence="2">methionine--tRNA ligase</fullName>
        <ecNumber evidence="2">6.1.1.10</ecNumber>
    </recommendedName>
</protein>
<dbReference type="InterPro" id="IPR014729">
    <property type="entry name" value="Rossmann-like_a/b/a_fold"/>
</dbReference>
<proteinExistence type="inferred from homology"/>
<evidence type="ECO:0000256" key="8">
    <source>
        <dbReference type="RuleBase" id="RU363039"/>
    </source>
</evidence>
<dbReference type="InterPro" id="IPR041872">
    <property type="entry name" value="Anticodon_Met"/>
</dbReference>
<keyword evidence="4 8" id="KW-0547">Nucleotide-binding</keyword>
<feature type="domain" description="Methionyl/Leucyl tRNA synthetase" evidence="10">
    <location>
        <begin position="55"/>
        <end position="424"/>
    </location>
</feature>
<dbReference type="EC" id="6.1.1.10" evidence="2"/>
<organism evidence="11 12">
    <name type="scientific">Aspergillus sclerotialis</name>
    <dbReference type="NCBI Taxonomy" id="2070753"/>
    <lineage>
        <taxon>Eukaryota</taxon>
        <taxon>Fungi</taxon>
        <taxon>Dikarya</taxon>
        <taxon>Ascomycota</taxon>
        <taxon>Pezizomycotina</taxon>
        <taxon>Eurotiomycetes</taxon>
        <taxon>Eurotiomycetidae</taxon>
        <taxon>Eurotiales</taxon>
        <taxon>Aspergillaceae</taxon>
        <taxon>Aspergillus</taxon>
        <taxon>Aspergillus subgen. Polypaecilum</taxon>
    </lineage>
</organism>
<evidence type="ECO:0000256" key="5">
    <source>
        <dbReference type="ARBA" id="ARBA00022840"/>
    </source>
</evidence>
<evidence type="ECO:0000313" key="11">
    <source>
        <dbReference type="EMBL" id="RJE18708.1"/>
    </source>
</evidence>
<dbReference type="InterPro" id="IPR023457">
    <property type="entry name" value="Met-tRNA_synth_2"/>
</dbReference>
<dbReference type="CDD" id="cd07957">
    <property type="entry name" value="Anticodon_Ia_Met"/>
    <property type="match status" value="1"/>
</dbReference>
<evidence type="ECO:0000256" key="1">
    <source>
        <dbReference type="ARBA" id="ARBA00005594"/>
    </source>
</evidence>
<evidence type="ECO:0000256" key="4">
    <source>
        <dbReference type="ARBA" id="ARBA00022741"/>
    </source>
</evidence>
<accession>A0A3A2Z6I1</accession>
<feature type="domain" description="Methionyl/Valyl/Leucyl/Isoleucyl-tRNA synthetase anticodon-binding" evidence="9">
    <location>
        <begin position="456"/>
        <end position="540"/>
    </location>
</feature>
<name>A0A3A2Z6I1_9EURO</name>
<dbReference type="PRINTS" id="PR01041">
    <property type="entry name" value="TRNASYNTHMET"/>
</dbReference>
<dbReference type="NCBIfam" id="TIGR00398">
    <property type="entry name" value="metG"/>
    <property type="match status" value="1"/>
</dbReference>
<evidence type="ECO:0000259" key="9">
    <source>
        <dbReference type="Pfam" id="PF08264"/>
    </source>
</evidence>
<evidence type="ECO:0000259" key="10">
    <source>
        <dbReference type="Pfam" id="PF09334"/>
    </source>
</evidence>
<dbReference type="InterPro" id="IPR014758">
    <property type="entry name" value="Met-tRNA_synth"/>
</dbReference>
<evidence type="ECO:0000256" key="3">
    <source>
        <dbReference type="ARBA" id="ARBA00022598"/>
    </source>
</evidence>
<keyword evidence="5 8" id="KW-0067">ATP-binding</keyword>
<dbReference type="GO" id="GO:0004825">
    <property type="term" value="F:methionine-tRNA ligase activity"/>
    <property type="evidence" value="ECO:0007669"/>
    <property type="project" value="UniProtKB-EC"/>
</dbReference>
<comment type="similarity">
    <text evidence="1 8">Belongs to the class-I aminoacyl-tRNA synthetase family.</text>
</comment>
<dbReference type="GO" id="GO:0005524">
    <property type="term" value="F:ATP binding"/>
    <property type="evidence" value="ECO:0007669"/>
    <property type="project" value="UniProtKB-KW"/>
</dbReference>
<evidence type="ECO:0000256" key="6">
    <source>
        <dbReference type="ARBA" id="ARBA00022917"/>
    </source>
</evidence>
<dbReference type="AlphaFoldDB" id="A0A3A2Z6I1"/>
<keyword evidence="3 8" id="KW-0436">Ligase</keyword>
<keyword evidence="6 8" id="KW-0648">Protein biosynthesis</keyword>
<dbReference type="Gene3D" id="1.10.730.10">
    <property type="entry name" value="Isoleucyl-tRNA Synthetase, Domain 1"/>
    <property type="match status" value="1"/>
</dbReference>
<keyword evidence="7 8" id="KW-0030">Aminoacyl-tRNA synthetase</keyword>
<dbReference type="CDD" id="cd00814">
    <property type="entry name" value="MetRS_core"/>
    <property type="match status" value="1"/>
</dbReference>
<dbReference type="InterPro" id="IPR009080">
    <property type="entry name" value="tRNAsynth_Ia_anticodon-bd"/>
</dbReference>
<comment type="caution">
    <text evidence="11">The sequence shown here is derived from an EMBL/GenBank/DDBJ whole genome shotgun (WGS) entry which is preliminary data.</text>
</comment>
<evidence type="ECO:0000256" key="2">
    <source>
        <dbReference type="ARBA" id="ARBA00012838"/>
    </source>
</evidence>
<gene>
    <name evidence="11" type="ORF">PHISCL_08953</name>
</gene>
<dbReference type="STRING" id="2070753.A0A3A2Z6I1"/>
<dbReference type="Gene3D" id="2.170.220.10">
    <property type="match status" value="1"/>
</dbReference>
<dbReference type="SUPFAM" id="SSF47323">
    <property type="entry name" value="Anticodon-binding domain of a subclass of class I aminoacyl-tRNA synthetases"/>
    <property type="match status" value="1"/>
</dbReference>
<dbReference type="Gene3D" id="3.40.50.620">
    <property type="entry name" value="HUPs"/>
    <property type="match status" value="1"/>
</dbReference>
<dbReference type="Pfam" id="PF09334">
    <property type="entry name" value="tRNA-synt_1g"/>
    <property type="match status" value="1"/>
</dbReference>
<dbReference type="Proteomes" id="UP000266188">
    <property type="component" value="Unassembled WGS sequence"/>
</dbReference>
<evidence type="ECO:0000313" key="12">
    <source>
        <dbReference type="Proteomes" id="UP000266188"/>
    </source>
</evidence>
<dbReference type="PANTHER" id="PTHR43326:SF1">
    <property type="entry name" value="METHIONINE--TRNA LIGASE, MITOCHONDRIAL"/>
    <property type="match status" value="1"/>
</dbReference>
<dbReference type="InterPro" id="IPR033911">
    <property type="entry name" value="MetRS_core"/>
</dbReference>